<dbReference type="InterPro" id="IPR036291">
    <property type="entry name" value="NAD(P)-bd_dom_sf"/>
</dbReference>
<evidence type="ECO:0000256" key="8">
    <source>
        <dbReference type="ARBA" id="ARBA00023144"/>
    </source>
</evidence>
<evidence type="ECO:0000259" key="12">
    <source>
        <dbReference type="Pfam" id="PF01370"/>
    </source>
</evidence>
<keyword evidence="10 11" id="KW-0119">Carbohydrate metabolism</keyword>
<comment type="pathway">
    <text evidence="3 11">Carbohydrate metabolism; galactose metabolism.</text>
</comment>
<comment type="similarity">
    <text evidence="4 11">Belongs to the NAD(P)-dependent epimerase/dehydratase family.</text>
</comment>
<dbReference type="CDD" id="cd05247">
    <property type="entry name" value="UDP_G4E_1_SDR_e"/>
    <property type="match status" value="1"/>
</dbReference>
<dbReference type="Pfam" id="PF01370">
    <property type="entry name" value="Epimerase"/>
    <property type="match status" value="1"/>
</dbReference>
<dbReference type="AlphaFoldDB" id="A0A1G5L5S8"/>
<organism evidence="13 14">
    <name type="scientific">Alkaliphilus peptidifermentans DSM 18978</name>
    <dbReference type="NCBI Taxonomy" id="1120976"/>
    <lineage>
        <taxon>Bacteria</taxon>
        <taxon>Bacillati</taxon>
        <taxon>Bacillota</taxon>
        <taxon>Clostridia</taxon>
        <taxon>Peptostreptococcales</taxon>
        <taxon>Natronincolaceae</taxon>
        <taxon>Alkaliphilus</taxon>
    </lineage>
</organism>
<dbReference type="SUPFAM" id="SSF51735">
    <property type="entry name" value="NAD(P)-binding Rossmann-fold domains"/>
    <property type="match status" value="1"/>
</dbReference>
<dbReference type="Proteomes" id="UP000198636">
    <property type="component" value="Unassembled WGS sequence"/>
</dbReference>
<comment type="cofactor">
    <cofactor evidence="2 11">
        <name>NAD(+)</name>
        <dbReference type="ChEBI" id="CHEBI:57540"/>
    </cofactor>
</comment>
<evidence type="ECO:0000313" key="14">
    <source>
        <dbReference type="Proteomes" id="UP000198636"/>
    </source>
</evidence>
<evidence type="ECO:0000256" key="1">
    <source>
        <dbReference type="ARBA" id="ARBA00000083"/>
    </source>
</evidence>
<evidence type="ECO:0000256" key="11">
    <source>
        <dbReference type="RuleBase" id="RU366046"/>
    </source>
</evidence>
<feature type="domain" description="NAD-dependent epimerase/dehydratase" evidence="12">
    <location>
        <begin position="3"/>
        <end position="252"/>
    </location>
</feature>
<evidence type="ECO:0000256" key="7">
    <source>
        <dbReference type="ARBA" id="ARBA00023027"/>
    </source>
</evidence>
<dbReference type="Gene3D" id="3.40.50.720">
    <property type="entry name" value="NAD(P)-binding Rossmann-like Domain"/>
    <property type="match status" value="1"/>
</dbReference>
<evidence type="ECO:0000256" key="9">
    <source>
        <dbReference type="ARBA" id="ARBA00023235"/>
    </source>
</evidence>
<dbReference type="OrthoDB" id="9811743at2"/>
<dbReference type="GO" id="GO:0003978">
    <property type="term" value="F:UDP-glucose 4-epimerase activity"/>
    <property type="evidence" value="ECO:0007669"/>
    <property type="project" value="UniProtKB-UniRule"/>
</dbReference>
<name>A0A1G5L5S8_9FIRM</name>
<dbReference type="EMBL" id="FMUS01000040">
    <property type="protein sequence ID" value="SCZ08242.1"/>
    <property type="molecule type" value="Genomic_DNA"/>
</dbReference>
<evidence type="ECO:0000256" key="5">
    <source>
        <dbReference type="ARBA" id="ARBA00013189"/>
    </source>
</evidence>
<proteinExistence type="inferred from homology"/>
<dbReference type="STRING" id="1120976.SAMN03080606_04098"/>
<comment type="subunit">
    <text evidence="11">Homodimer.</text>
</comment>
<dbReference type="Gene3D" id="3.90.25.10">
    <property type="entry name" value="UDP-galactose 4-epimerase, domain 1"/>
    <property type="match status" value="1"/>
</dbReference>
<dbReference type="UniPathway" id="UPA00214"/>
<dbReference type="InterPro" id="IPR001509">
    <property type="entry name" value="Epimerase_deHydtase"/>
</dbReference>
<dbReference type="RefSeq" id="WP_091547345.1">
    <property type="nucleotide sequence ID" value="NZ_FMUS01000040.1"/>
</dbReference>
<evidence type="ECO:0000256" key="2">
    <source>
        <dbReference type="ARBA" id="ARBA00001911"/>
    </source>
</evidence>
<accession>A0A1G5L5S8</accession>
<dbReference type="NCBIfam" id="TIGR01179">
    <property type="entry name" value="galE"/>
    <property type="match status" value="1"/>
</dbReference>
<evidence type="ECO:0000313" key="13">
    <source>
        <dbReference type="EMBL" id="SCZ08242.1"/>
    </source>
</evidence>
<evidence type="ECO:0000256" key="6">
    <source>
        <dbReference type="ARBA" id="ARBA00018569"/>
    </source>
</evidence>
<protein>
    <recommendedName>
        <fullName evidence="6 11">UDP-glucose 4-epimerase</fullName>
        <ecNumber evidence="5 11">5.1.3.2</ecNumber>
    </recommendedName>
</protein>
<comment type="catalytic activity">
    <reaction evidence="1 11">
        <text>UDP-alpha-D-glucose = UDP-alpha-D-galactose</text>
        <dbReference type="Rhea" id="RHEA:22168"/>
        <dbReference type="ChEBI" id="CHEBI:58885"/>
        <dbReference type="ChEBI" id="CHEBI:66914"/>
        <dbReference type="EC" id="5.1.3.2"/>
    </reaction>
</comment>
<dbReference type="EC" id="5.1.3.2" evidence="5 11"/>
<dbReference type="PANTHER" id="PTHR43725:SF53">
    <property type="entry name" value="UDP-ARABINOSE 4-EPIMERASE 1"/>
    <property type="match status" value="1"/>
</dbReference>
<dbReference type="PANTHER" id="PTHR43725">
    <property type="entry name" value="UDP-GLUCOSE 4-EPIMERASE"/>
    <property type="match status" value="1"/>
</dbReference>
<gene>
    <name evidence="13" type="ORF">SAMN03080606_04098</name>
</gene>
<dbReference type="GO" id="GO:0033499">
    <property type="term" value="P:galactose catabolic process via UDP-galactose, Leloir pathway"/>
    <property type="evidence" value="ECO:0007669"/>
    <property type="project" value="TreeGrafter"/>
</dbReference>
<evidence type="ECO:0000256" key="4">
    <source>
        <dbReference type="ARBA" id="ARBA00007637"/>
    </source>
</evidence>
<evidence type="ECO:0000256" key="10">
    <source>
        <dbReference type="ARBA" id="ARBA00023277"/>
    </source>
</evidence>
<keyword evidence="8" id="KW-0299">Galactose metabolism</keyword>
<keyword evidence="7 11" id="KW-0520">NAD</keyword>
<evidence type="ECO:0000256" key="3">
    <source>
        <dbReference type="ARBA" id="ARBA00004947"/>
    </source>
</evidence>
<dbReference type="InterPro" id="IPR005886">
    <property type="entry name" value="UDP_G4E"/>
</dbReference>
<sequence>MAVLVCGGAGYIGSHCVYKLIDRNEEVIIVDNLQTGHLGAIHSNARFYQGDIRDKEFLQRVFNENEIDAVMHFAANSLVGVSMKEPLEYYNNNVYGTQILLETMKNHKVDKIVFSSTAAVYGEPVNIPIIERDRTEPTNPYGETKLTVEKMLKWASQAYDMGYISLRYFNVAGAHQNAHIGEDHSPETHLIPLILSVALNKRPNIMVFGDDYDTPDGTCIRDYIHVMDLVEAHILALNKLRQVKERTVYNLGNGEGFSVKEVIEAAREVTEHPIPIVIENRRLGDPSILIASSERAKEEIGWKPTYTKIEDIIESAWKWHKNNPNGFKR</sequence>
<keyword evidence="14" id="KW-1185">Reference proteome</keyword>
<keyword evidence="9 11" id="KW-0413">Isomerase</keyword>
<reference evidence="13 14" key="1">
    <citation type="submission" date="2016-10" db="EMBL/GenBank/DDBJ databases">
        <authorList>
            <person name="de Groot N.N."/>
        </authorList>
    </citation>
    <scope>NUCLEOTIDE SEQUENCE [LARGE SCALE GENOMIC DNA]</scope>
    <source>
        <strain evidence="13 14">DSM 18978</strain>
    </source>
</reference>